<dbReference type="Proteomes" id="UP000250321">
    <property type="component" value="Unassembled WGS sequence"/>
</dbReference>
<dbReference type="EMBL" id="PJQY01002686">
    <property type="protein sequence ID" value="PQP91566.1"/>
    <property type="molecule type" value="Genomic_DNA"/>
</dbReference>
<evidence type="ECO:0000313" key="1">
    <source>
        <dbReference type="EMBL" id="PQP91566.1"/>
    </source>
</evidence>
<reference evidence="1 2" key="1">
    <citation type="submission" date="2018-02" db="EMBL/GenBank/DDBJ databases">
        <title>Draft genome of wild Prunus yedoensis var. nudiflora.</title>
        <authorList>
            <person name="Baek S."/>
            <person name="Kim J.-H."/>
            <person name="Choi K."/>
            <person name="Kim G.-B."/>
            <person name="Cho A."/>
            <person name="Jang H."/>
            <person name="Shin C.-H."/>
            <person name="Yu H.-J."/>
            <person name="Mun J.-H."/>
        </authorList>
    </citation>
    <scope>NUCLEOTIDE SEQUENCE [LARGE SCALE GENOMIC DNA]</scope>
    <source>
        <strain evidence="2">cv. Jeju island</strain>
        <tissue evidence="1">Leaf</tissue>
    </source>
</reference>
<accession>A0A314XHT9</accession>
<gene>
    <name evidence="1" type="ORF">Pyn_37296</name>
</gene>
<dbReference type="AlphaFoldDB" id="A0A314XHT9"/>
<sequence length="61" mass="6781">MALRIPRYWLGRAPRSSFEGEIMKGRPWPPSLGYSGTIVKAKVMEKEGCLGEGLWRSTKGG</sequence>
<evidence type="ECO:0000313" key="2">
    <source>
        <dbReference type="Proteomes" id="UP000250321"/>
    </source>
</evidence>
<organism evidence="1 2">
    <name type="scientific">Prunus yedoensis var. nudiflora</name>
    <dbReference type="NCBI Taxonomy" id="2094558"/>
    <lineage>
        <taxon>Eukaryota</taxon>
        <taxon>Viridiplantae</taxon>
        <taxon>Streptophyta</taxon>
        <taxon>Embryophyta</taxon>
        <taxon>Tracheophyta</taxon>
        <taxon>Spermatophyta</taxon>
        <taxon>Magnoliopsida</taxon>
        <taxon>eudicotyledons</taxon>
        <taxon>Gunneridae</taxon>
        <taxon>Pentapetalae</taxon>
        <taxon>rosids</taxon>
        <taxon>fabids</taxon>
        <taxon>Rosales</taxon>
        <taxon>Rosaceae</taxon>
        <taxon>Amygdaloideae</taxon>
        <taxon>Amygdaleae</taxon>
        <taxon>Prunus</taxon>
    </lineage>
</organism>
<proteinExistence type="predicted"/>
<protein>
    <submittedName>
        <fullName evidence="1">Uncharacterized protein</fullName>
    </submittedName>
</protein>
<name>A0A314XHT9_PRUYE</name>
<keyword evidence="2" id="KW-1185">Reference proteome</keyword>
<comment type="caution">
    <text evidence="1">The sequence shown here is derived from an EMBL/GenBank/DDBJ whole genome shotgun (WGS) entry which is preliminary data.</text>
</comment>